<dbReference type="InterPro" id="IPR019490">
    <property type="entry name" value="Glu6P/Mann6P_isomerase_C"/>
</dbReference>
<evidence type="ECO:0000256" key="3">
    <source>
        <dbReference type="SAM" id="MobiDB-lite"/>
    </source>
</evidence>
<reference evidence="7 8" key="1">
    <citation type="submission" date="2018-09" db="EMBL/GenBank/DDBJ databases">
        <title>Streptomyces sp. nov. DS1-2, an endophytic actinomycete isolated from roots of Dendrobium scabrilingue.</title>
        <authorList>
            <person name="Kuncharoen N."/>
            <person name="Kudo T."/>
            <person name="Ohkuma M."/>
            <person name="Yuki M."/>
            <person name="Tanasupawat S."/>
        </authorList>
    </citation>
    <scope>NUCLEOTIDE SEQUENCE [LARGE SCALE GENOMIC DNA]</scope>
    <source>
        <strain evidence="5 8">AZ1-7</strain>
        <strain evidence="6 7">DS1-2</strain>
    </source>
</reference>
<gene>
    <name evidence="6" type="ORF">D7318_16305</name>
    <name evidence="5" type="ORF">D7319_15350</name>
</gene>
<feature type="domain" description="Bifunctional glucose-6-phosphate/mannose-6-phosphate isomerase C-terminal" evidence="4">
    <location>
        <begin position="225"/>
        <end position="390"/>
    </location>
</feature>
<dbReference type="Gene3D" id="3.40.50.10490">
    <property type="entry name" value="Glucose-6-phosphate isomerase like protein, domain 1"/>
    <property type="match status" value="1"/>
</dbReference>
<sequence length="393" mass="39808">MIDETLLDEPHALVRADSRGLLRAVAGAGAHVRTAARAADESPVARLTPDDRPGTLLIAGTGPAVPLAAGLLAALAGDGVRVAPIEPTGPFADPGALTWHLPRWVGPLDLLLILSADGAEPGLTLLLEAAYRRGCATVTVAPEISPLAEATAHRRGLGIPYGPAPHAEPADHPLAPGPAWALIAPLLPLGDRLGLFTAPAADVLAMADRLDAVAERCGPTTRTHDNVAKALAAEFAATVPLLWSEGPLAHAAARHAAATLTGLAARPALAAPVPGAFTEHGALLGGSLVPGADPDDFFRDRVEEPQPLRARVLLLSDTDSEAPPDPAAPENAPGAPRVPGAASAARALAFERGVAFSELAFARGGGPLETAAEFVAQLDFAAVYLALAAGSGS</sequence>
<evidence type="ECO:0000313" key="7">
    <source>
        <dbReference type="Proteomes" id="UP000268652"/>
    </source>
</evidence>
<dbReference type="Proteomes" id="UP000268652">
    <property type="component" value="Unassembled WGS sequence"/>
</dbReference>
<proteinExistence type="inferred from homology"/>
<dbReference type="OrthoDB" id="5241724at2"/>
<dbReference type="RefSeq" id="WP_120697833.1">
    <property type="nucleotide sequence ID" value="NZ_RBDX01000010.1"/>
</dbReference>
<dbReference type="GO" id="GO:0004476">
    <property type="term" value="F:mannose-6-phosphate isomerase activity"/>
    <property type="evidence" value="ECO:0007669"/>
    <property type="project" value="InterPro"/>
</dbReference>
<comment type="similarity">
    <text evidence="1">Belongs to the PGI/PMI family.</text>
</comment>
<evidence type="ECO:0000313" key="5">
    <source>
        <dbReference type="EMBL" id="RKN08755.1"/>
    </source>
</evidence>
<keyword evidence="2 5" id="KW-0413">Isomerase</keyword>
<dbReference type="GO" id="GO:0004347">
    <property type="term" value="F:glucose-6-phosphate isomerase activity"/>
    <property type="evidence" value="ECO:0007669"/>
    <property type="project" value="InterPro"/>
</dbReference>
<dbReference type="GO" id="GO:1901135">
    <property type="term" value="P:carbohydrate derivative metabolic process"/>
    <property type="evidence" value="ECO:0007669"/>
    <property type="project" value="InterPro"/>
</dbReference>
<keyword evidence="7" id="KW-1185">Reference proteome</keyword>
<dbReference type="InterPro" id="IPR046348">
    <property type="entry name" value="SIS_dom_sf"/>
</dbReference>
<dbReference type="Pfam" id="PF10432">
    <property type="entry name" value="bact-PGI_C"/>
    <property type="match status" value="1"/>
</dbReference>
<dbReference type="Proteomes" id="UP000275024">
    <property type="component" value="Unassembled WGS sequence"/>
</dbReference>
<evidence type="ECO:0000259" key="4">
    <source>
        <dbReference type="Pfam" id="PF10432"/>
    </source>
</evidence>
<dbReference type="SUPFAM" id="SSF53697">
    <property type="entry name" value="SIS domain"/>
    <property type="match status" value="1"/>
</dbReference>
<dbReference type="EMBL" id="RBDX01000010">
    <property type="protein sequence ID" value="RKN08755.1"/>
    <property type="molecule type" value="Genomic_DNA"/>
</dbReference>
<dbReference type="EMBL" id="RBDY01000010">
    <property type="protein sequence ID" value="RKN21913.1"/>
    <property type="molecule type" value="Genomic_DNA"/>
</dbReference>
<dbReference type="GO" id="GO:0005975">
    <property type="term" value="P:carbohydrate metabolic process"/>
    <property type="evidence" value="ECO:0007669"/>
    <property type="project" value="InterPro"/>
</dbReference>
<evidence type="ECO:0000256" key="2">
    <source>
        <dbReference type="ARBA" id="ARBA00023235"/>
    </source>
</evidence>
<feature type="compositionally biased region" description="Low complexity" evidence="3">
    <location>
        <begin position="328"/>
        <end position="339"/>
    </location>
</feature>
<dbReference type="GO" id="GO:0097367">
    <property type="term" value="F:carbohydrate derivative binding"/>
    <property type="evidence" value="ECO:0007669"/>
    <property type="project" value="InterPro"/>
</dbReference>
<evidence type="ECO:0000256" key="1">
    <source>
        <dbReference type="ARBA" id="ARBA00010523"/>
    </source>
</evidence>
<dbReference type="AlphaFoldDB" id="A0A3A9W6D4"/>
<accession>A0A3A9W6D4</accession>
<comment type="caution">
    <text evidence="5">The sequence shown here is derived from an EMBL/GenBank/DDBJ whole genome shotgun (WGS) entry which is preliminary data.</text>
</comment>
<name>A0A3A9W6D4_9ACTN</name>
<evidence type="ECO:0000313" key="6">
    <source>
        <dbReference type="EMBL" id="RKN21913.1"/>
    </source>
</evidence>
<evidence type="ECO:0000313" key="8">
    <source>
        <dbReference type="Proteomes" id="UP000275024"/>
    </source>
</evidence>
<protein>
    <submittedName>
        <fullName evidence="5">Mannose-6-phosphate isomerase</fullName>
    </submittedName>
</protein>
<organism evidence="5 8">
    <name type="scientific">Streptomyces radicis</name>
    <dbReference type="NCBI Taxonomy" id="1750517"/>
    <lineage>
        <taxon>Bacteria</taxon>
        <taxon>Bacillati</taxon>
        <taxon>Actinomycetota</taxon>
        <taxon>Actinomycetes</taxon>
        <taxon>Kitasatosporales</taxon>
        <taxon>Streptomycetaceae</taxon>
        <taxon>Streptomyces</taxon>
    </lineage>
</organism>
<feature type="region of interest" description="Disordered" evidence="3">
    <location>
        <begin position="318"/>
        <end position="339"/>
    </location>
</feature>